<dbReference type="PIRSF" id="PIRSF005715">
    <property type="entry name" value="VPS45_Sec1"/>
    <property type="match status" value="1"/>
</dbReference>
<dbReference type="KEGG" id="pco:PHACADRAFT_135052"/>
<dbReference type="InParanoid" id="K5WBV4"/>
<protein>
    <recommendedName>
        <fullName evidence="5">Sec1-like protein</fullName>
    </recommendedName>
</protein>
<dbReference type="Gene3D" id="3.40.50.2060">
    <property type="match status" value="1"/>
</dbReference>
<evidence type="ECO:0000313" key="3">
    <source>
        <dbReference type="EMBL" id="EKM61418.1"/>
    </source>
</evidence>
<gene>
    <name evidence="3" type="ORF">PHACADRAFT_135052</name>
</gene>
<dbReference type="InterPro" id="IPR027482">
    <property type="entry name" value="Sec1-like_dom2"/>
</dbReference>
<dbReference type="InterPro" id="IPR043127">
    <property type="entry name" value="Sec-1-like_dom3a"/>
</dbReference>
<dbReference type="Gene3D" id="1.25.40.850">
    <property type="match status" value="1"/>
</dbReference>
<feature type="compositionally biased region" description="Basic and acidic residues" evidence="2">
    <location>
        <begin position="565"/>
        <end position="585"/>
    </location>
</feature>
<keyword evidence="4" id="KW-1185">Reference proteome</keyword>
<feature type="region of interest" description="Disordered" evidence="2">
    <location>
        <begin position="294"/>
        <end position="326"/>
    </location>
</feature>
<dbReference type="Proteomes" id="UP000008370">
    <property type="component" value="Unassembled WGS sequence"/>
</dbReference>
<evidence type="ECO:0000256" key="1">
    <source>
        <dbReference type="ARBA" id="ARBA00009884"/>
    </source>
</evidence>
<dbReference type="GO" id="GO:0016192">
    <property type="term" value="P:vesicle-mediated transport"/>
    <property type="evidence" value="ECO:0007669"/>
    <property type="project" value="InterPro"/>
</dbReference>
<reference evidence="3 4" key="1">
    <citation type="journal article" date="2012" name="BMC Genomics">
        <title>Comparative genomics of the white-rot fungi, Phanerochaete carnosa and P. chrysosporium, to elucidate the genetic basis of the distinct wood types they colonize.</title>
        <authorList>
            <person name="Suzuki H."/>
            <person name="MacDonald J."/>
            <person name="Syed K."/>
            <person name="Salamov A."/>
            <person name="Hori C."/>
            <person name="Aerts A."/>
            <person name="Henrissat B."/>
            <person name="Wiebenga A."/>
            <person name="vanKuyk P.A."/>
            <person name="Barry K."/>
            <person name="Lindquist E."/>
            <person name="LaButti K."/>
            <person name="Lapidus A."/>
            <person name="Lucas S."/>
            <person name="Coutinho P."/>
            <person name="Gong Y."/>
            <person name="Samejima M."/>
            <person name="Mahadevan R."/>
            <person name="Abou-Zaid M."/>
            <person name="de Vries R.P."/>
            <person name="Igarashi K."/>
            <person name="Yadav J.S."/>
            <person name="Grigoriev I.V."/>
            <person name="Master E.R."/>
        </authorList>
    </citation>
    <scope>NUCLEOTIDE SEQUENCE [LARGE SCALE GENOMIC DNA]</scope>
    <source>
        <strain evidence="3 4">HHB-10118-sp</strain>
    </source>
</reference>
<dbReference type="InterPro" id="IPR001619">
    <property type="entry name" value="Sec1-like"/>
</dbReference>
<feature type="compositionally biased region" description="Low complexity" evidence="2">
    <location>
        <begin position="8"/>
        <end position="21"/>
    </location>
</feature>
<dbReference type="EMBL" id="JH930468">
    <property type="protein sequence ID" value="EKM61418.1"/>
    <property type="molecule type" value="Genomic_DNA"/>
</dbReference>
<dbReference type="Gene3D" id="3.90.830.10">
    <property type="entry name" value="Syntaxin Binding Protein 1, Chain A, domain 2"/>
    <property type="match status" value="1"/>
</dbReference>
<dbReference type="SUPFAM" id="SSF56815">
    <property type="entry name" value="Sec1/munc18-like (SM) proteins"/>
    <property type="match status" value="1"/>
</dbReference>
<dbReference type="OrthoDB" id="10262287at2759"/>
<evidence type="ECO:0000256" key="2">
    <source>
        <dbReference type="SAM" id="MobiDB-lite"/>
    </source>
</evidence>
<evidence type="ECO:0008006" key="5">
    <source>
        <dbReference type="Google" id="ProtNLM"/>
    </source>
</evidence>
<comment type="similarity">
    <text evidence="1">Belongs to the STXBP/unc-18/SEC1 family.</text>
</comment>
<dbReference type="FunCoup" id="K5WBV4">
    <property type="interactions" value="492"/>
</dbReference>
<feature type="compositionally biased region" description="Polar residues" evidence="2">
    <location>
        <begin position="294"/>
        <end position="312"/>
    </location>
</feature>
<dbReference type="STRING" id="650164.K5WBV4"/>
<dbReference type="Pfam" id="PF00995">
    <property type="entry name" value="Sec1"/>
    <property type="match status" value="1"/>
</dbReference>
<dbReference type="AlphaFoldDB" id="K5WBV4"/>
<proteinExistence type="inferred from homology"/>
<dbReference type="GeneID" id="18908319"/>
<dbReference type="InterPro" id="IPR036045">
    <property type="entry name" value="Sec1-like_sf"/>
</dbReference>
<dbReference type="InterPro" id="IPR043154">
    <property type="entry name" value="Sec-1-like_dom1"/>
</dbReference>
<dbReference type="RefSeq" id="XP_007390832.1">
    <property type="nucleotide sequence ID" value="XM_007390770.1"/>
</dbReference>
<feature type="region of interest" description="Disordered" evidence="2">
    <location>
        <begin position="564"/>
        <end position="588"/>
    </location>
</feature>
<feature type="region of interest" description="Disordered" evidence="2">
    <location>
        <begin position="1"/>
        <end position="23"/>
    </location>
</feature>
<name>K5WBV4_PHACS</name>
<sequence>MAAAPVASTSTSQDTVQTSRQTKVEEQPLDITVLKELARKALVDALNSVNGVKTLVLDNSLAGPLGLITEVALLKHHGVDKMFWLEPGPLSATTTNVVYLCRPKINFVRIIADQIKRHTREGQKHNYTLFLVPRTSTLVSRILEEEGVLGEITVSAYNLQFIPLAEDVVSLEHDSAFREIWADGDETVLYNSMLAFMTMQSLYGVFPRVIAKGDHASRLAKLLSKNLETSTPDNANNMLGTMSDKLDSLIIIDRRVDMITPLLTQLTYEGLIDEVIGIRNSHVELPVSLLTTPGAPNQAAGSSTTPQPQAGTSLAREKKKKHHLTTATDPLLGELRDLNFSAVGKKLNQVARRLDEDYKLRHQAKTVAQIKDFVGKLGGLQSEHQTLRLHTGLSEMLVPHTRTDIFNRSLEIQQNLLASYDINGQISAIEELITQEADIQTVLRLLCLASIVTGGIKAKVLENIKREILQAYGYNYLPLLLTLASPPLSALLPSPLPTSAPPSVAASKYPYTNLRKQLRLLIEDADPLEELENDISYVYSGYAPISVRLIQCVAQKGGVLSNPAGEKDKKVAGDDTKAGKGKDAAPPKVQAHPIVGWKGFEDVVATIPGAAVDIVQKIPGSQDGAGPAVSTLLLPKEQSTTTVVFFLGGCTYTEIAALRWVGRQNIGRRILVATTGIVSGKSMVESLADGGAVAAGPSEVGI</sequence>
<accession>K5WBV4</accession>
<dbReference type="HOGENOM" id="CLU_016678_3_1_1"/>
<evidence type="ECO:0000313" key="4">
    <source>
        <dbReference type="Proteomes" id="UP000008370"/>
    </source>
</evidence>
<dbReference type="Gene3D" id="3.40.50.1910">
    <property type="match status" value="1"/>
</dbReference>
<dbReference type="PANTHER" id="PTHR11679">
    <property type="entry name" value="VESICLE PROTEIN SORTING-ASSOCIATED"/>
    <property type="match status" value="1"/>
</dbReference>
<organism evidence="3 4">
    <name type="scientific">Phanerochaete carnosa (strain HHB-10118-sp)</name>
    <name type="common">White-rot fungus</name>
    <name type="synonym">Peniophora carnosa</name>
    <dbReference type="NCBI Taxonomy" id="650164"/>
    <lineage>
        <taxon>Eukaryota</taxon>
        <taxon>Fungi</taxon>
        <taxon>Dikarya</taxon>
        <taxon>Basidiomycota</taxon>
        <taxon>Agaricomycotina</taxon>
        <taxon>Agaricomycetes</taxon>
        <taxon>Polyporales</taxon>
        <taxon>Phanerochaetaceae</taxon>
        <taxon>Phanerochaete</taxon>
    </lineage>
</organism>
<dbReference type="InterPro" id="IPR043155">
    <property type="entry name" value="VPS33_dom3b"/>
</dbReference>